<proteinExistence type="predicted"/>
<evidence type="ECO:0000313" key="2">
    <source>
        <dbReference type="EMBL" id="BCS86424.1"/>
    </source>
</evidence>
<feature type="domain" description="N-acetyltransferase" evidence="1">
    <location>
        <begin position="6"/>
        <end position="93"/>
    </location>
</feature>
<dbReference type="Gene3D" id="3.40.630.30">
    <property type="match status" value="1"/>
</dbReference>
<gene>
    <name evidence="2" type="ORF">prwr041_23170</name>
</gene>
<keyword evidence="3" id="KW-1185">Reference proteome</keyword>
<name>A0ABM9SDG1_9BACT</name>
<dbReference type="EMBL" id="AP024484">
    <property type="protein sequence ID" value="BCS86424.1"/>
    <property type="molecule type" value="Genomic_DNA"/>
</dbReference>
<protein>
    <submittedName>
        <fullName evidence="2">N-acetyltransferase</fullName>
    </submittedName>
</protein>
<dbReference type="InterPro" id="IPR016181">
    <property type="entry name" value="Acyl_CoA_acyltransferase"/>
</dbReference>
<dbReference type="Proteomes" id="UP001319045">
    <property type="component" value="Chromosome"/>
</dbReference>
<evidence type="ECO:0000259" key="1">
    <source>
        <dbReference type="PROSITE" id="PS51729"/>
    </source>
</evidence>
<evidence type="ECO:0000313" key="3">
    <source>
        <dbReference type="Proteomes" id="UP001319045"/>
    </source>
</evidence>
<dbReference type="RefSeq" id="WP_207153981.1">
    <property type="nucleotide sequence ID" value="NZ_AP024484.1"/>
</dbReference>
<sequence>MKIKIIRNNEKGEVQAFDGEVQVGQINFNITDNLLSIEHTKVVEGFEKKGIDGILVQSATDYAVHHNLRIKPICSYARLWYKHHKKQYKSILTTDK</sequence>
<reference evidence="2 3" key="1">
    <citation type="journal article" date="2022" name="Int. J. Syst. Evol. Microbiol.">
        <title>Prevotella herbatica sp. nov., a plant polysaccharide-decomposing anaerobic bacterium isolated from a methanogenic reactor.</title>
        <authorList>
            <person name="Uek A."/>
            <person name="Tonouchi A."/>
            <person name="Kaku N."/>
            <person name="Ueki K."/>
        </authorList>
    </citation>
    <scope>NUCLEOTIDE SEQUENCE [LARGE SCALE GENOMIC DNA]</scope>
    <source>
        <strain evidence="2 3">WR041</strain>
    </source>
</reference>
<dbReference type="InterPro" id="IPR031165">
    <property type="entry name" value="GNAT_YJDJ"/>
</dbReference>
<dbReference type="Pfam" id="PF14542">
    <property type="entry name" value="Acetyltransf_CG"/>
    <property type="match status" value="1"/>
</dbReference>
<organism evidence="2 3">
    <name type="scientific">Prevotella herbatica</name>
    <dbReference type="NCBI Taxonomy" id="2801997"/>
    <lineage>
        <taxon>Bacteria</taxon>
        <taxon>Pseudomonadati</taxon>
        <taxon>Bacteroidota</taxon>
        <taxon>Bacteroidia</taxon>
        <taxon>Bacteroidales</taxon>
        <taxon>Prevotellaceae</taxon>
        <taxon>Prevotella</taxon>
    </lineage>
</organism>
<dbReference type="SUPFAM" id="SSF55729">
    <property type="entry name" value="Acyl-CoA N-acyltransferases (Nat)"/>
    <property type="match status" value="1"/>
</dbReference>
<accession>A0ABM9SDG1</accession>
<dbReference type="PROSITE" id="PS51729">
    <property type="entry name" value="GNAT_YJDJ"/>
    <property type="match status" value="1"/>
</dbReference>